<comment type="caution">
    <text evidence="2">The sequence shown here is derived from an EMBL/GenBank/DDBJ whole genome shotgun (WGS) entry which is preliminary data.</text>
</comment>
<feature type="non-terminal residue" evidence="2">
    <location>
        <position position="201"/>
    </location>
</feature>
<keyword evidence="3" id="KW-1185">Reference proteome</keyword>
<dbReference type="Pfam" id="PF23304">
    <property type="entry name" value="GAE_BBS1"/>
    <property type="match status" value="1"/>
</dbReference>
<organism evidence="2 3">
    <name type="scientific">Rotaria socialis</name>
    <dbReference type="NCBI Taxonomy" id="392032"/>
    <lineage>
        <taxon>Eukaryota</taxon>
        <taxon>Metazoa</taxon>
        <taxon>Spiralia</taxon>
        <taxon>Gnathifera</taxon>
        <taxon>Rotifera</taxon>
        <taxon>Eurotatoria</taxon>
        <taxon>Bdelloidea</taxon>
        <taxon>Philodinida</taxon>
        <taxon>Philodinidae</taxon>
        <taxon>Rotaria</taxon>
    </lineage>
</organism>
<dbReference type="PANTHER" id="PTHR20870:SF0">
    <property type="entry name" value="BARDET-BIEDL SYNDROME 1 PROTEIN"/>
    <property type="match status" value="1"/>
</dbReference>
<evidence type="ECO:0000259" key="1">
    <source>
        <dbReference type="Pfam" id="PF23304"/>
    </source>
</evidence>
<gene>
    <name evidence="2" type="ORF">UJA718_LOCUS35429</name>
</gene>
<dbReference type="InterPro" id="IPR028784">
    <property type="entry name" value="BBS1"/>
</dbReference>
<dbReference type="GO" id="GO:0061512">
    <property type="term" value="P:protein localization to cilium"/>
    <property type="evidence" value="ECO:0007669"/>
    <property type="project" value="TreeGrafter"/>
</dbReference>
<dbReference type="GO" id="GO:0034464">
    <property type="term" value="C:BBSome"/>
    <property type="evidence" value="ECO:0007669"/>
    <property type="project" value="InterPro"/>
</dbReference>
<dbReference type="EMBL" id="CAJOBP010033087">
    <property type="protein sequence ID" value="CAF4684567.1"/>
    <property type="molecule type" value="Genomic_DNA"/>
</dbReference>
<dbReference type="GO" id="GO:1905515">
    <property type="term" value="P:non-motile cilium assembly"/>
    <property type="evidence" value="ECO:0007669"/>
    <property type="project" value="InterPro"/>
</dbReference>
<dbReference type="GO" id="GO:0005930">
    <property type="term" value="C:axoneme"/>
    <property type="evidence" value="ECO:0007669"/>
    <property type="project" value="TreeGrafter"/>
</dbReference>
<dbReference type="GO" id="GO:0005113">
    <property type="term" value="F:patched binding"/>
    <property type="evidence" value="ECO:0007669"/>
    <property type="project" value="TreeGrafter"/>
</dbReference>
<evidence type="ECO:0000313" key="2">
    <source>
        <dbReference type="EMBL" id="CAF4684567.1"/>
    </source>
</evidence>
<protein>
    <recommendedName>
        <fullName evidence="1">Bardet-Biedl syndrome 1 protein GAE domain-containing protein</fullName>
    </recommendedName>
</protein>
<dbReference type="GO" id="GO:0005119">
    <property type="term" value="F:smoothened binding"/>
    <property type="evidence" value="ECO:0007669"/>
    <property type="project" value="TreeGrafter"/>
</dbReference>
<dbReference type="AlphaFoldDB" id="A0A821HPT7"/>
<evidence type="ECO:0000313" key="3">
    <source>
        <dbReference type="Proteomes" id="UP000663873"/>
    </source>
</evidence>
<dbReference type="InterPro" id="IPR056419">
    <property type="entry name" value="GAE_BBS1"/>
</dbReference>
<feature type="domain" description="Bardet-Biedl syndrome 1 protein GAE" evidence="1">
    <location>
        <begin position="92"/>
        <end position="195"/>
    </location>
</feature>
<dbReference type="Proteomes" id="UP000663873">
    <property type="component" value="Unassembled WGS sequence"/>
</dbReference>
<dbReference type="PANTHER" id="PTHR20870">
    <property type="entry name" value="BARDET-BIEDL SYNDROME 1 PROTEIN"/>
    <property type="match status" value="1"/>
</dbReference>
<reference evidence="2" key="1">
    <citation type="submission" date="2021-02" db="EMBL/GenBank/DDBJ databases">
        <authorList>
            <person name="Nowell W R."/>
        </authorList>
    </citation>
    <scope>NUCLEOTIDE SEQUENCE</scope>
</reference>
<proteinExistence type="predicted"/>
<sequence>GGLVLKILKRTAVFEESDVLHGPPKEQQVKIDVPKRTKLYVDQTLREKEQAENMYRIFQQDLIRLKLLTGKEFLKSIQAGLNPIAKTKTEAIRINAEVHGLGPRFKLTIKLQNTSAATLSPIIDLFLSFTYDENIYNLNPNYIEIPILINGIEYGFCSFVTCITDKAISDTIKVFVCRRDSTAPLISAAINMPIAEPNISI</sequence>
<dbReference type="GO" id="GO:0005815">
    <property type="term" value="C:microtubule organizing center"/>
    <property type="evidence" value="ECO:0007669"/>
    <property type="project" value="TreeGrafter"/>
</dbReference>
<name>A0A821HPT7_9BILA</name>
<accession>A0A821HPT7</accession>